<evidence type="ECO:0008006" key="4">
    <source>
        <dbReference type="Google" id="ProtNLM"/>
    </source>
</evidence>
<accession>A0A975CHD6</accession>
<feature type="compositionally biased region" description="Low complexity" evidence="1">
    <location>
        <begin position="101"/>
        <end position="126"/>
    </location>
</feature>
<reference evidence="2" key="1">
    <citation type="submission" date="2021-03" db="EMBL/GenBank/DDBJ databases">
        <title>Ottowia sp. 27C isolated from the cloaca of a Giant Asian pond turtle (Heosemys grandis).</title>
        <authorList>
            <person name="Spergser J."/>
            <person name="Busse H.-J."/>
        </authorList>
    </citation>
    <scope>NUCLEOTIDE SEQUENCE</scope>
    <source>
        <strain evidence="2">27C</strain>
    </source>
</reference>
<name>A0A975CHD6_9BURK</name>
<evidence type="ECO:0000256" key="1">
    <source>
        <dbReference type="SAM" id="MobiDB-lite"/>
    </source>
</evidence>
<dbReference type="SUPFAM" id="SSF50249">
    <property type="entry name" value="Nucleic acid-binding proteins"/>
    <property type="match status" value="1"/>
</dbReference>
<dbReference type="EMBL" id="CP071796">
    <property type="protein sequence ID" value="QTD44219.1"/>
    <property type="molecule type" value="Genomic_DNA"/>
</dbReference>
<dbReference type="RefSeq" id="WP_208007779.1">
    <property type="nucleotide sequence ID" value="NZ_CP071796.1"/>
</dbReference>
<protein>
    <recommendedName>
        <fullName evidence="4">Single-stranded DNA-binding protein</fullName>
    </recommendedName>
</protein>
<dbReference type="AlphaFoldDB" id="A0A975CHD6"/>
<proteinExistence type="predicted"/>
<keyword evidence="3" id="KW-1185">Reference proteome</keyword>
<evidence type="ECO:0000313" key="3">
    <source>
        <dbReference type="Proteomes" id="UP000663903"/>
    </source>
</evidence>
<sequence length="165" mass="17193">MFDTLISGATLYQPAQAKTASNGNPFAVASFRCNDSGGQAHFISVIAFADEPRDALLALVPGDRAAITGALSVSTREQGGRTFVNLKLTAHRVLSVYQANSASSTSSASPSSTRRTTGTRSTHAARQSAQARKRLETPVTTTGTDADFFGASAGDLNGLDSPPWD</sequence>
<dbReference type="Proteomes" id="UP000663903">
    <property type="component" value="Chromosome"/>
</dbReference>
<dbReference type="InterPro" id="IPR012340">
    <property type="entry name" value="NA-bd_OB-fold"/>
</dbReference>
<dbReference type="KEGG" id="otd:J1M35_13935"/>
<feature type="region of interest" description="Disordered" evidence="1">
    <location>
        <begin position="101"/>
        <end position="165"/>
    </location>
</feature>
<organism evidence="2 3">
    <name type="scientific">Ottowia testudinis</name>
    <dbReference type="NCBI Taxonomy" id="2816950"/>
    <lineage>
        <taxon>Bacteria</taxon>
        <taxon>Pseudomonadati</taxon>
        <taxon>Pseudomonadota</taxon>
        <taxon>Betaproteobacteria</taxon>
        <taxon>Burkholderiales</taxon>
        <taxon>Comamonadaceae</taxon>
        <taxon>Ottowia</taxon>
    </lineage>
</organism>
<evidence type="ECO:0000313" key="2">
    <source>
        <dbReference type="EMBL" id="QTD44219.1"/>
    </source>
</evidence>
<gene>
    <name evidence="2" type="ORF">J1M35_13935</name>
</gene>